<dbReference type="Gene3D" id="1.10.10.880">
    <property type="entry name" value="Anti sigma-E protein RseA, N-terminal domain"/>
    <property type="match status" value="1"/>
</dbReference>
<dbReference type="GO" id="GO:0016301">
    <property type="term" value="F:kinase activity"/>
    <property type="evidence" value="ECO:0007669"/>
    <property type="project" value="UniProtKB-KW"/>
</dbReference>
<dbReference type="Pfam" id="PF03872">
    <property type="entry name" value="RseA_N"/>
    <property type="match status" value="1"/>
</dbReference>
<dbReference type="CDD" id="cd16328">
    <property type="entry name" value="RseA_N"/>
    <property type="match status" value="1"/>
</dbReference>
<keyword evidence="1" id="KW-0812">Transmembrane</keyword>
<name>A0A418WZZ5_9BURK</name>
<dbReference type="SUPFAM" id="SSF89069">
    <property type="entry name" value="N-terminal, cytoplasmic domain of anti-sigmaE factor RseA"/>
    <property type="match status" value="1"/>
</dbReference>
<dbReference type="PANTHER" id="PTHR38104:SF1">
    <property type="entry name" value="ANTI-SIGMA-E FACTOR RSEA"/>
    <property type="match status" value="1"/>
</dbReference>
<gene>
    <name evidence="3" type="ORF">D3870_07000</name>
</gene>
<keyword evidence="1" id="KW-0472">Membrane</keyword>
<accession>A0A418WZZ5</accession>
<keyword evidence="3" id="KW-0418">Kinase</keyword>
<reference evidence="3 4" key="1">
    <citation type="submission" date="2018-09" db="EMBL/GenBank/DDBJ databases">
        <authorList>
            <person name="Zhu H."/>
        </authorList>
    </citation>
    <scope>NUCLEOTIDE SEQUENCE [LARGE SCALE GENOMIC DNA]</scope>
    <source>
        <strain evidence="3 4">K2R10-39</strain>
    </source>
</reference>
<dbReference type="InterPro" id="IPR052383">
    <property type="entry name" value="Anti-sigma-E_RseA-like"/>
</dbReference>
<feature type="domain" description="Anti sigma-E protein RseA N-terminal" evidence="2">
    <location>
        <begin position="6"/>
        <end position="86"/>
    </location>
</feature>
<dbReference type="RefSeq" id="WP_119737801.1">
    <property type="nucleotide sequence ID" value="NZ_QYUN01000002.1"/>
</dbReference>
<organism evidence="3 4">
    <name type="scientific">Noviherbaspirillum cavernae</name>
    <dbReference type="NCBI Taxonomy" id="2320862"/>
    <lineage>
        <taxon>Bacteria</taxon>
        <taxon>Pseudomonadati</taxon>
        <taxon>Pseudomonadota</taxon>
        <taxon>Betaproteobacteria</taxon>
        <taxon>Burkholderiales</taxon>
        <taxon>Oxalobacteraceae</taxon>
        <taxon>Noviherbaspirillum</taxon>
    </lineage>
</organism>
<dbReference type="GO" id="GO:0016989">
    <property type="term" value="F:sigma factor antagonist activity"/>
    <property type="evidence" value="ECO:0007669"/>
    <property type="project" value="InterPro"/>
</dbReference>
<evidence type="ECO:0000256" key="1">
    <source>
        <dbReference type="SAM" id="Phobius"/>
    </source>
</evidence>
<evidence type="ECO:0000259" key="2">
    <source>
        <dbReference type="Pfam" id="PF03872"/>
    </source>
</evidence>
<comment type="caution">
    <text evidence="3">The sequence shown here is derived from an EMBL/GenBank/DDBJ whole genome shotgun (WGS) entry which is preliminary data.</text>
</comment>
<dbReference type="AlphaFoldDB" id="A0A418WZZ5"/>
<dbReference type="InterPro" id="IPR036147">
    <property type="entry name" value="Anti-sigma_E_RseA_N_sf"/>
</dbReference>
<dbReference type="OrthoDB" id="8561243at2"/>
<feature type="transmembrane region" description="Helical" evidence="1">
    <location>
        <begin position="113"/>
        <end position="132"/>
    </location>
</feature>
<evidence type="ECO:0000313" key="3">
    <source>
        <dbReference type="EMBL" id="RJG05799.1"/>
    </source>
</evidence>
<dbReference type="InterPro" id="IPR005572">
    <property type="entry name" value="Anti-sigma_E_RseA_N"/>
</dbReference>
<keyword evidence="4" id="KW-1185">Reference proteome</keyword>
<protein>
    <submittedName>
        <fullName evidence="3">Histidine kinase</fullName>
    </submittedName>
</protein>
<proteinExistence type="predicted"/>
<evidence type="ECO:0000313" key="4">
    <source>
        <dbReference type="Proteomes" id="UP000285190"/>
    </source>
</evidence>
<keyword evidence="1" id="KW-1133">Transmembrane helix</keyword>
<keyword evidence="3" id="KW-0808">Transferase</keyword>
<dbReference type="EMBL" id="QYUN01000002">
    <property type="protein sequence ID" value="RJG05799.1"/>
    <property type="molecule type" value="Genomic_DNA"/>
</dbReference>
<dbReference type="Proteomes" id="UP000285190">
    <property type="component" value="Unassembled WGS sequence"/>
</dbReference>
<sequence length="222" mass="23461">MNTKEMAKEQISAFADGELSDQQTEMVLASLRQTDHRNDWELYHQIGDVLRSDDIAVELSPGFAARMAARLEMEPTIIAPAMAMQSSTSDAIGVGMPAASGKANAFPRPAKRWALSGVAAAAAVATVAFVTAPQLMVAMKDITGGDAGETSLASAAATASSITHVDSRMAQPALIATRAPEGVVLRDARIDDYLLAHQRFSPSVYSTAQYARSATFATDSNK</sequence>
<dbReference type="PANTHER" id="PTHR38104">
    <property type="match status" value="1"/>
</dbReference>